<dbReference type="Proteomes" id="UP001165060">
    <property type="component" value="Unassembled WGS sequence"/>
</dbReference>
<reference evidence="1 2" key="1">
    <citation type="journal article" date="2023" name="Commun. Biol.">
        <title>Genome analysis of Parmales, the sister group of diatoms, reveals the evolutionary specialization of diatoms from phago-mixotrophs to photoautotrophs.</title>
        <authorList>
            <person name="Ban H."/>
            <person name="Sato S."/>
            <person name="Yoshikawa S."/>
            <person name="Yamada K."/>
            <person name="Nakamura Y."/>
            <person name="Ichinomiya M."/>
            <person name="Sato N."/>
            <person name="Blanc-Mathieu R."/>
            <person name="Endo H."/>
            <person name="Kuwata A."/>
            <person name="Ogata H."/>
        </authorList>
    </citation>
    <scope>NUCLEOTIDE SEQUENCE [LARGE SCALE GENOMIC DNA]</scope>
</reference>
<dbReference type="EMBL" id="BRYB01000399">
    <property type="protein sequence ID" value="GMI29428.1"/>
    <property type="molecule type" value="Genomic_DNA"/>
</dbReference>
<sequence length="261" mass="28699">MSSLPADLLGGHCGSSDISYEEMLAASAMNAQAYDLDAAKFEAFEDNLEAAHLCQARILISTHDTARPGETGEAYQKNFVVTWNPLMAAVCAHANDPIKLAIDVKNFQRKMAEEKETNDFYGVQVLAMARSSQRKGGFLDTLMKATRDPSTMGIQATWILAWFVSPAGNREFMYNEVPGYIDALLESPHKKSTTLVTAAFGWLADVNEKGDGVNHGEPMVLSMASDDRVVAWLVKNMEEDPNASRALAILCDYHDSTREKL</sequence>
<evidence type="ECO:0000313" key="2">
    <source>
        <dbReference type="Proteomes" id="UP001165060"/>
    </source>
</evidence>
<proteinExistence type="predicted"/>
<feature type="non-terminal residue" evidence="1">
    <location>
        <position position="261"/>
    </location>
</feature>
<organism evidence="1 2">
    <name type="scientific">Tetraparma gracilis</name>
    <dbReference type="NCBI Taxonomy" id="2962635"/>
    <lineage>
        <taxon>Eukaryota</taxon>
        <taxon>Sar</taxon>
        <taxon>Stramenopiles</taxon>
        <taxon>Ochrophyta</taxon>
        <taxon>Bolidophyceae</taxon>
        <taxon>Parmales</taxon>
        <taxon>Triparmaceae</taxon>
        <taxon>Tetraparma</taxon>
    </lineage>
</organism>
<accession>A0ABQ6MPF9</accession>
<name>A0ABQ6MPF9_9STRA</name>
<evidence type="ECO:0000313" key="1">
    <source>
        <dbReference type="EMBL" id="GMI29428.1"/>
    </source>
</evidence>
<gene>
    <name evidence="1" type="ORF">TeGR_g3889</name>
</gene>
<protein>
    <submittedName>
        <fullName evidence="1">Uncharacterized protein</fullName>
    </submittedName>
</protein>
<keyword evidence="2" id="KW-1185">Reference proteome</keyword>
<comment type="caution">
    <text evidence="1">The sequence shown here is derived from an EMBL/GenBank/DDBJ whole genome shotgun (WGS) entry which is preliminary data.</text>
</comment>